<keyword evidence="5" id="KW-0411">Iron-sulfur</keyword>
<sequence>MGSSVYPSSAPQPIRLTVNGSEHEVPAAPDVALLYVLRNDLELNSPKYGCGLGECGACTVLIDGVAARSCVIPVRAAQGRAVTTLEGLGTRQRPGPTQQAFIDCQAAQCGYCLNGMIMTVEALLRRDPSPTEEALRSELHHNLCRCGTHVEIMQAAKRAVQLRAASGADDSAS</sequence>
<dbReference type="Proteomes" id="UP000494183">
    <property type="component" value="Unassembled WGS sequence"/>
</dbReference>
<proteinExistence type="predicted"/>
<dbReference type="EC" id="1.17.2.1" evidence="7"/>
<evidence type="ECO:0000256" key="2">
    <source>
        <dbReference type="ARBA" id="ARBA00022723"/>
    </source>
</evidence>
<dbReference type="SUPFAM" id="SSF47741">
    <property type="entry name" value="CO dehydrogenase ISP C-domain like"/>
    <property type="match status" value="1"/>
</dbReference>
<keyword evidence="8" id="KW-1185">Reference proteome</keyword>
<evidence type="ECO:0000256" key="5">
    <source>
        <dbReference type="ARBA" id="ARBA00023014"/>
    </source>
</evidence>
<accession>A0A6S7FFM5</accession>
<evidence type="ECO:0000313" key="7">
    <source>
        <dbReference type="EMBL" id="CAB3935475.1"/>
    </source>
</evidence>
<dbReference type="GO" id="GO:0046872">
    <property type="term" value="F:metal ion binding"/>
    <property type="evidence" value="ECO:0007669"/>
    <property type="project" value="UniProtKB-KW"/>
</dbReference>
<evidence type="ECO:0000256" key="3">
    <source>
        <dbReference type="ARBA" id="ARBA00023002"/>
    </source>
</evidence>
<dbReference type="Gene3D" id="1.10.150.120">
    <property type="entry name" value="[2Fe-2S]-binding domain"/>
    <property type="match status" value="1"/>
</dbReference>
<evidence type="ECO:0000256" key="1">
    <source>
        <dbReference type="ARBA" id="ARBA00022714"/>
    </source>
</evidence>
<dbReference type="GO" id="GO:0051537">
    <property type="term" value="F:2 iron, 2 sulfur cluster binding"/>
    <property type="evidence" value="ECO:0007669"/>
    <property type="project" value="UniProtKB-KW"/>
</dbReference>
<dbReference type="AlphaFoldDB" id="A0A6S7FFM5"/>
<dbReference type="Gene3D" id="3.10.20.30">
    <property type="match status" value="1"/>
</dbReference>
<dbReference type="PANTHER" id="PTHR44379:SF6">
    <property type="entry name" value="BLR6046 PROTEIN"/>
    <property type="match status" value="1"/>
</dbReference>
<dbReference type="Pfam" id="PF00111">
    <property type="entry name" value="Fer2"/>
    <property type="match status" value="1"/>
</dbReference>
<dbReference type="PANTHER" id="PTHR44379">
    <property type="entry name" value="OXIDOREDUCTASE WITH IRON-SULFUR SUBUNIT"/>
    <property type="match status" value="1"/>
</dbReference>
<dbReference type="CDD" id="cd00207">
    <property type="entry name" value="fer2"/>
    <property type="match status" value="1"/>
</dbReference>
<protein>
    <submittedName>
        <fullName evidence="7">Nicotinate dehydrogenase subunit A</fullName>
        <ecNumber evidence="7">1.17.2.1</ecNumber>
    </submittedName>
</protein>
<evidence type="ECO:0000256" key="4">
    <source>
        <dbReference type="ARBA" id="ARBA00023004"/>
    </source>
</evidence>
<dbReference type="PROSITE" id="PS51085">
    <property type="entry name" value="2FE2S_FER_2"/>
    <property type="match status" value="1"/>
</dbReference>
<keyword evidence="1" id="KW-0001">2Fe-2S</keyword>
<dbReference type="InterPro" id="IPR036884">
    <property type="entry name" value="2Fe-2S-bd_dom_sf"/>
</dbReference>
<dbReference type="InterPro" id="IPR012675">
    <property type="entry name" value="Beta-grasp_dom_sf"/>
</dbReference>
<dbReference type="RefSeq" id="WP_042795387.1">
    <property type="nucleotide sequence ID" value="NZ_CADILH010000007.1"/>
</dbReference>
<name>A0A6S7FFM5_9BURK</name>
<dbReference type="InterPro" id="IPR001041">
    <property type="entry name" value="2Fe-2S_ferredoxin-type"/>
</dbReference>
<dbReference type="PROSITE" id="PS00197">
    <property type="entry name" value="2FE2S_FER_1"/>
    <property type="match status" value="1"/>
</dbReference>
<evidence type="ECO:0000313" key="8">
    <source>
        <dbReference type="Proteomes" id="UP000494183"/>
    </source>
</evidence>
<keyword evidence="4" id="KW-0408">Iron</keyword>
<keyword evidence="2" id="KW-0479">Metal-binding</keyword>
<reference evidence="7 8" key="1">
    <citation type="submission" date="2020-04" db="EMBL/GenBank/DDBJ databases">
        <authorList>
            <person name="De Canck E."/>
        </authorList>
    </citation>
    <scope>NUCLEOTIDE SEQUENCE [LARGE SCALE GENOMIC DNA]</scope>
    <source>
        <strain evidence="7 8">LMG 6000</strain>
    </source>
</reference>
<dbReference type="GO" id="GO:0016491">
    <property type="term" value="F:oxidoreductase activity"/>
    <property type="evidence" value="ECO:0007669"/>
    <property type="project" value="UniProtKB-KW"/>
</dbReference>
<feature type="domain" description="2Fe-2S ferredoxin-type" evidence="6">
    <location>
        <begin position="12"/>
        <end position="88"/>
    </location>
</feature>
<evidence type="ECO:0000259" key="6">
    <source>
        <dbReference type="PROSITE" id="PS51085"/>
    </source>
</evidence>
<keyword evidence="3 7" id="KW-0560">Oxidoreductase</keyword>
<dbReference type="InterPro" id="IPR051452">
    <property type="entry name" value="Diverse_Oxidoreductases"/>
</dbReference>
<organism evidence="7 8">
    <name type="scientific">Achromobacter insolitus</name>
    <dbReference type="NCBI Taxonomy" id="217204"/>
    <lineage>
        <taxon>Bacteria</taxon>
        <taxon>Pseudomonadati</taxon>
        <taxon>Pseudomonadota</taxon>
        <taxon>Betaproteobacteria</taxon>
        <taxon>Burkholderiales</taxon>
        <taxon>Alcaligenaceae</taxon>
        <taxon>Achromobacter</taxon>
    </lineage>
</organism>
<dbReference type="InterPro" id="IPR006058">
    <property type="entry name" value="2Fe2S_fd_BS"/>
</dbReference>
<dbReference type="InterPro" id="IPR036010">
    <property type="entry name" value="2Fe-2S_ferredoxin-like_sf"/>
</dbReference>
<gene>
    <name evidence="7" type="primary">nicA</name>
    <name evidence="7" type="ORF">LMG6000_04345</name>
</gene>
<dbReference type="Pfam" id="PF01799">
    <property type="entry name" value="Fer2_2"/>
    <property type="match status" value="1"/>
</dbReference>
<dbReference type="EMBL" id="CADILH010000007">
    <property type="protein sequence ID" value="CAB3935475.1"/>
    <property type="molecule type" value="Genomic_DNA"/>
</dbReference>
<dbReference type="InterPro" id="IPR002888">
    <property type="entry name" value="2Fe-2S-bd"/>
</dbReference>
<dbReference type="SUPFAM" id="SSF54292">
    <property type="entry name" value="2Fe-2S ferredoxin-like"/>
    <property type="match status" value="1"/>
</dbReference>